<protein>
    <recommendedName>
        <fullName evidence="7">Membrane-bound lytic murein transglycosylase F</fullName>
        <ecNumber evidence="7">4.2.2.n1</ecNumber>
    </recommendedName>
    <alternativeName>
        <fullName evidence="7">Murein lyase F</fullName>
    </alternativeName>
</protein>
<dbReference type="GO" id="GO:0016998">
    <property type="term" value="P:cell wall macromolecule catabolic process"/>
    <property type="evidence" value="ECO:0007669"/>
    <property type="project" value="UniProtKB-UniRule"/>
</dbReference>
<feature type="region of interest" description="LT domain" evidence="7">
    <location>
        <begin position="282"/>
        <end position="471"/>
    </location>
</feature>
<comment type="subcellular location">
    <subcellularLocation>
        <location evidence="7">Cell outer membrane</location>
        <topology evidence="7">Peripheral membrane protein</topology>
    </subcellularLocation>
    <text evidence="7">Attached to the inner leaflet of the outer membrane.</text>
</comment>
<dbReference type="Pfam" id="PF00497">
    <property type="entry name" value="SBP_bac_3"/>
    <property type="match status" value="1"/>
</dbReference>
<comment type="function">
    <text evidence="7">Murein-degrading enzyme that degrades murein glycan strands and insoluble, high-molecular weight murein sacculi, with the concomitant formation of a 1,6-anhydromuramoyl product. Lytic transglycosylases (LTs) play an integral role in the metabolism of the peptidoglycan (PG) sacculus. Their lytic action creates space within the PG sacculus to allow for its expansion as well as for the insertion of various structures such as secretion systems and flagella.</text>
</comment>
<dbReference type="Pfam" id="PF01464">
    <property type="entry name" value="SLT"/>
    <property type="match status" value="1"/>
</dbReference>
<comment type="similarity">
    <text evidence="7">In the C-terminal section; belongs to the transglycosylase Slt family.</text>
</comment>
<feature type="region of interest" description="Disordered" evidence="8">
    <location>
        <begin position="17"/>
        <end position="45"/>
    </location>
</feature>
<evidence type="ECO:0000256" key="2">
    <source>
        <dbReference type="ARBA" id="ARBA00022729"/>
    </source>
</evidence>
<dbReference type="CDD" id="cd01009">
    <property type="entry name" value="PBP2_YfhD_N"/>
    <property type="match status" value="1"/>
</dbReference>
<evidence type="ECO:0000256" key="5">
    <source>
        <dbReference type="ARBA" id="ARBA00023239"/>
    </source>
</evidence>
<comment type="caution">
    <text evidence="10">The sequence shown here is derived from an EMBL/GenBank/DDBJ whole genome shotgun (WGS) entry which is preliminary data.</text>
</comment>
<comment type="domain">
    <text evidence="7">The N-terminal domain does not have lytic activity and probably modulates enzymatic activity. The C-terminal domain is the catalytic active domain.</text>
</comment>
<dbReference type="PANTHER" id="PTHR35936:SF32">
    <property type="entry name" value="MEMBRANE-BOUND LYTIC MUREIN TRANSGLYCOSYLASE F"/>
    <property type="match status" value="1"/>
</dbReference>
<keyword evidence="2 7" id="KW-0732">Signal</keyword>
<keyword evidence="4 7" id="KW-0998">Cell outer membrane</keyword>
<reference evidence="10 11" key="1">
    <citation type="submission" date="2020-01" db="EMBL/GenBank/DDBJ databases">
        <title>Genomes of bacteria type strains.</title>
        <authorList>
            <person name="Chen J."/>
            <person name="Zhu S."/>
            <person name="Yang J."/>
        </authorList>
    </citation>
    <scope>NUCLEOTIDE SEQUENCE [LARGE SCALE GENOMIC DNA]</scope>
    <source>
        <strain evidence="10 11">LMG 24078</strain>
    </source>
</reference>
<comment type="catalytic activity">
    <reaction evidence="7">
        <text>Exolytic cleavage of the (1-&gt;4)-beta-glycosidic linkage between N-acetylmuramic acid (MurNAc) and N-acetylglucosamine (GlcNAc) residues in peptidoglycan, from either the reducing or the non-reducing ends of the peptidoglycan chains, with concomitant formation of a 1,6-anhydrobond in the MurNAc residue.</text>
        <dbReference type="EC" id="4.2.2.n1"/>
    </reaction>
</comment>
<evidence type="ECO:0000256" key="7">
    <source>
        <dbReference type="HAMAP-Rule" id="MF_02016"/>
    </source>
</evidence>
<keyword evidence="5 7" id="KW-0456">Lyase</keyword>
<dbReference type="EMBL" id="JAAAWO010000013">
    <property type="protein sequence ID" value="NDW16879.1"/>
    <property type="molecule type" value="Genomic_DNA"/>
</dbReference>
<evidence type="ECO:0000256" key="3">
    <source>
        <dbReference type="ARBA" id="ARBA00023136"/>
    </source>
</evidence>
<sequence>MLFFIVIVFSLAACDKSPNGSQENDSAVTAEQKTGNKPANSDSASSELISQIKASGVLKVITRNAPTTYFISRDIQPKGPEFDMAEAFASHLGVELEIIEKPSIQAVIAALRNKEGHIAAAGLTQTKARAKEFVFGPNYQDITQQVVCRRDNVQPETIDELIGLNIMVAEGTAYSERLKELQEQYPTLSWVESSELSTEQILYKVWQREIDCSVADSNIVDLNRRYFPELIAPFNLARSENLAWMLHKASTGLSAELNNWYLEYEKSGRLESMLDQYYGFFEVFDYVDTRTFIRRVEKRFPEYTQYFSDAAAKYDLPFHLLAAQAYQESHWLADAISPTGVRGIMMLTQQTAKEVGVNNRLDPKQSIFGGARYLAKIRTHRFVDEVEEPDRTWLALAAYNVGRAHLHDAQTLARKLNLNPHKWADMKQVLPLLSEKRYYKDLRYGYARGTEPVRYVQRIREYQHIIENELQ</sequence>
<dbReference type="EC" id="4.2.2.n1" evidence="7"/>
<organism evidence="10 11">
    <name type="scientific">Alteromonas genovensis</name>
    <dbReference type="NCBI Taxonomy" id="471225"/>
    <lineage>
        <taxon>Bacteria</taxon>
        <taxon>Pseudomonadati</taxon>
        <taxon>Pseudomonadota</taxon>
        <taxon>Gammaproteobacteria</taxon>
        <taxon>Alteromonadales</taxon>
        <taxon>Alteromonadaceae</taxon>
        <taxon>Alteromonas/Salinimonas group</taxon>
        <taxon>Alteromonas</taxon>
    </lineage>
</organism>
<keyword evidence="6 7" id="KW-0961">Cell wall biogenesis/degradation</keyword>
<keyword evidence="11" id="KW-1185">Reference proteome</keyword>
<feature type="domain" description="Solute-binding protein family 3/N-terminal" evidence="9">
    <location>
        <begin position="57"/>
        <end position="281"/>
    </location>
</feature>
<dbReference type="HAMAP" id="MF_02016">
    <property type="entry name" value="MltF"/>
    <property type="match status" value="1"/>
</dbReference>
<evidence type="ECO:0000313" key="11">
    <source>
        <dbReference type="Proteomes" id="UP000471381"/>
    </source>
</evidence>
<comment type="similarity">
    <text evidence="1">Belongs to the bacterial solute-binding protein 3 family.</text>
</comment>
<dbReference type="SUPFAM" id="SSF53850">
    <property type="entry name" value="Periplasmic binding protein-like II"/>
    <property type="match status" value="1"/>
</dbReference>
<keyword evidence="3 7" id="KW-0472">Membrane</keyword>
<dbReference type="GO" id="GO:0008933">
    <property type="term" value="F:peptidoglycan lytic transglycosylase activity"/>
    <property type="evidence" value="ECO:0007669"/>
    <property type="project" value="UniProtKB-UniRule"/>
</dbReference>
<evidence type="ECO:0000259" key="9">
    <source>
        <dbReference type="SMART" id="SM00062"/>
    </source>
</evidence>
<evidence type="ECO:0000256" key="6">
    <source>
        <dbReference type="ARBA" id="ARBA00023316"/>
    </source>
</evidence>
<dbReference type="Gene3D" id="3.40.190.10">
    <property type="entry name" value="Periplasmic binding protein-like II"/>
    <property type="match status" value="2"/>
</dbReference>
<name>A0A6N9TN07_9ALTE</name>
<dbReference type="GO" id="GO:0071555">
    <property type="term" value="P:cell wall organization"/>
    <property type="evidence" value="ECO:0007669"/>
    <property type="project" value="UniProtKB-KW"/>
</dbReference>
<proteinExistence type="inferred from homology"/>
<dbReference type="SMART" id="SM00062">
    <property type="entry name" value="PBPb"/>
    <property type="match status" value="1"/>
</dbReference>
<evidence type="ECO:0000256" key="8">
    <source>
        <dbReference type="SAM" id="MobiDB-lite"/>
    </source>
</evidence>
<feature type="active site" evidence="7">
    <location>
        <position position="328"/>
    </location>
</feature>
<dbReference type="PANTHER" id="PTHR35936">
    <property type="entry name" value="MEMBRANE-BOUND LYTIC MUREIN TRANSGLYCOSYLASE F"/>
    <property type="match status" value="1"/>
</dbReference>
<dbReference type="NCBIfam" id="NF008112">
    <property type="entry name" value="PRK10859.1"/>
    <property type="match status" value="1"/>
</dbReference>
<dbReference type="SUPFAM" id="SSF53955">
    <property type="entry name" value="Lysozyme-like"/>
    <property type="match status" value="1"/>
</dbReference>
<dbReference type="AlphaFoldDB" id="A0A6N9TN07"/>
<dbReference type="Proteomes" id="UP000471381">
    <property type="component" value="Unassembled WGS sequence"/>
</dbReference>
<evidence type="ECO:0000256" key="4">
    <source>
        <dbReference type="ARBA" id="ARBA00023237"/>
    </source>
</evidence>
<dbReference type="Gene3D" id="1.10.530.10">
    <property type="match status" value="1"/>
</dbReference>
<evidence type="ECO:0000313" key="10">
    <source>
        <dbReference type="EMBL" id="NDW16879.1"/>
    </source>
</evidence>
<comment type="caution">
    <text evidence="7">Lacks conserved residue(s) required for the propagation of feature annotation.</text>
</comment>
<dbReference type="InterPro" id="IPR008258">
    <property type="entry name" value="Transglycosylase_SLT_dom_1"/>
</dbReference>
<dbReference type="InterPro" id="IPR001638">
    <property type="entry name" value="Solute-binding_3/MltF_N"/>
</dbReference>
<gene>
    <name evidence="7 10" type="primary">mltF</name>
    <name evidence="10" type="ORF">GTQ48_15300</name>
</gene>
<dbReference type="CDD" id="cd13403">
    <property type="entry name" value="MLTF-like"/>
    <property type="match status" value="1"/>
</dbReference>
<dbReference type="InterPro" id="IPR023346">
    <property type="entry name" value="Lysozyme-like_dom_sf"/>
</dbReference>
<dbReference type="InterPro" id="IPR023703">
    <property type="entry name" value="MltF"/>
</dbReference>
<dbReference type="GO" id="GO:0009279">
    <property type="term" value="C:cell outer membrane"/>
    <property type="evidence" value="ECO:0007669"/>
    <property type="project" value="UniProtKB-SubCell"/>
</dbReference>
<accession>A0A6N9TN07</accession>
<feature type="compositionally biased region" description="Polar residues" evidence="8">
    <location>
        <begin position="18"/>
        <end position="45"/>
    </location>
</feature>
<evidence type="ECO:0000256" key="1">
    <source>
        <dbReference type="ARBA" id="ARBA00010333"/>
    </source>
</evidence>
<comment type="similarity">
    <text evidence="7">In the N-terminal section; belongs to the bacterial solute-binding protein 3 family.</text>
</comment>